<feature type="domain" description="ABC transporter" evidence="4">
    <location>
        <begin position="11"/>
        <end position="246"/>
    </location>
</feature>
<dbReference type="SMART" id="SM00382">
    <property type="entry name" value="AAA"/>
    <property type="match status" value="1"/>
</dbReference>
<dbReference type="AlphaFoldDB" id="I4LY02"/>
<dbReference type="EMBL" id="ADES01000025">
    <property type="protein sequence ID" value="EIK81842.1"/>
    <property type="molecule type" value="Genomic_DNA"/>
</dbReference>
<reference evidence="5 6" key="1">
    <citation type="journal article" date="2012" name="J. Bacteriol.">
        <title>Comparative Genomic Analyses of 17 Clinical Isolates of Gardnerella vaginalis Provide Evidence of Multiple Genetically Isolated Clades Consistent with Subspeciation into Genovars.</title>
        <authorList>
            <person name="Ahmed A."/>
            <person name="Earl J."/>
            <person name="Retchless A."/>
            <person name="Hillier S."/>
            <person name="Rabe L."/>
            <person name="Cherpes T."/>
            <person name="Powell E."/>
            <person name="Janto B."/>
            <person name="Eutsey R."/>
            <person name="Hiller N.L."/>
            <person name="Boissy R."/>
            <person name="Dahlgreen M."/>
            <person name="Hall B."/>
            <person name="Costerton J."/>
            <person name="Post J.C."/>
            <person name="Hu F."/>
            <person name="Ehrlich G."/>
        </authorList>
    </citation>
    <scope>NUCLEOTIDE SEQUENCE [LARGE SCALE GENOMIC DNA]</scope>
    <source>
        <strain evidence="5 6">1500E</strain>
    </source>
</reference>
<comment type="caution">
    <text evidence="5">The sequence shown here is derived from an EMBL/GenBank/DDBJ whole genome shotgun (WGS) entry which is preliminary data.</text>
</comment>
<dbReference type="CDD" id="cd03255">
    <property type="entry name" value="ABC_MJ0796_LolCDE_FtsE"/>
    <property type="match status" value="1"/>
</dbReference>
<sequence length="256" mass="27837">MSSKQTASEVIRLEHICRSYPPSTHALQDVTLSLYAGHSVAITGQSGSGKSTLLGILGLLDQPTEGTYLFDGEDVARFSSTKRALLRRKSLGFIFQSFNLIDYLTVCENVMFPLDNSTLTMQEKNNLVDTQLERVGLLHRTMVKTSDLSGGERQRVAIARALACKPRVLLCDEPTGNLDTCNSDHILQLLLSSVTSDSLVIIVTHDSGIAKACDQHIVLRDGCIVGNDITQAVMVKNSEHTRLAAQLLTTGEGHNA</sequence>
<dbReference type="PATRIC" id="fig|698957.3.peg.1098"/>
<name>I4LY02_GARVA</name>
<dbReference type="GO" id="GO:0005524">
    <property type="term" value="F:ATP binding"/>
    <property type="evidence" value="ECO:0007669"/>
    <property type="project" value="UniProtKB-KW"/>
</dbReference>
<dbReference type="PANTHER" id="PTHR24220">
    <property type="entry name" value="IMPORT ATP-BINDING PROTEIN"/>
    <property type="match status" value="1"/>
</dbReference>
<keyword evidence="3 5" id="KW-0067">ATP-binding</keyword>
<proteinExistence type="predicted"/>
<organism evidence="5 6">
    <name type="scientific">Gardnerella vaginalis 1500E</name>
    <dbReference type="NCBI Taxonomy" id="698957"/>
    <lineage>
        <taxon>Bacteria</taxon>
        <taxon>Bacillati</taxon>
        <taxon>Actinomycetota</taxon>
        <taxon>Actinomycetes</taxon>
        <taxon>Bifidobacteriales</taxon>
        <taxon>Bifidobacteriaceae</taxon>
        <taxon>Gardnerella</taxon>
    </lineage>
</organism>
<dbReference type="PROSITE" id="PS50893">
    <property type="entry name" value="ABC_TRANSPORTER_2"/>
    <property type="match status" value="1"/>
</dbReference>
<accession>I4LY02</accession>
<gene>
    <name evidence="5" type="ORF">CGSMWGv1500E_05691</name>
</gene>
<evidence type="ECO:0000313" key="5">
    <source>
        <dbReference type="EMBL" id="EIK81842.1"/>
    </source>
</evidence>
<dbReference type="GO" id="GO:0005886">
    <property type="term" value="C:plasma membrane"/>
    <property type="evidence" value="ECO:0007669"/>
    <property type="project" value="TreeGrafter"/>
</dbReference>
<dbReference type="SUPFAM" id="SSF52540">
    <property type="entry name" value="P-loop containing nucleoside triphosphate hydrolases"/>
    <property type="match status" value="1"/>
</dbReference>
<dbReference type="PANTHER" id="PTHR24220:SF86">
    <property type="entry name" value="ABC TRANSPORTER ABCH.1"/>
    <property type="match status" value="1"/>
</dbReference>
<dbReference type="GO" id="GO:0016887">
    <property type="term" value="F:ATP hydrolysis activity"/>
    <property type="evidence" value="ECO:0007669"/>
    <property type="project" value="InterPro"/>
</dbReference>
<evidence type="ECO:0000256" key="1">
    <source>
        <dbReference type="ARBA" id="ARBA00022448"/>
    </source>
</evidence>
<dbReference type="InterPro" id="IPR003593">
    <property type="entry name" value="AAA+_ATPase"/>
</dbReference>
<evidence type="ECO:0000256" key="2">
    <source>
        <dbReference type="ARBA" id="ARBA00022741"/>
    </source>
</evidence>
<evidence type="ECO:0000259" key="4">
    <source>
        <dbReference type="PROSITE" id="PS50893"/>
    </source>
</evidence>
<dbReference type="InterPro" id="IPR027417">
    <property type="entry name" value="P-loop_NTPase"/>
</dbReference>
<dbReference type="PROSITE" id="PS00211">
    <property type="entry name" value="ABC_TRANSPORTER_1"/>
    <property type="match status" value="1"/>
</dbReference>
<dbReference type="InterPro" id="IPR017911">
    <property type="entry name" value="MacB-like_ATP-bd"/>
</dbReference>
<keyword evidence="2" id="KW-0547">Nucleotide-binding</keyword>
<protein>
    <submittedName>
        <fullName evidence="5">ABC transporter, ATP-binding protein</fullName>
    </submittedName>
</protein>
<dbReference type="GO" id="GO:0022857">
    <property type="term" value="F:transmembrane transporter activity"/>
    <property type="evidence" value="ECO:0007669"/>
    <property type="project" value="TreeGrafter"/>
</dbReference>
<dbReference type="InterPro" id="IPR015854">
    <property type="entry name" value="ABC_transpr_LolD-like"/>
</dbReference>
<dbReference type="InterPro" id="IPR017871">
    <property type="entry name" value="ABC_transporter-like_CS"/>
</dbReference>
<dbReference type="InterPro" id="IPR003439">
    <property type="entry name" value="ABC_transporter-like_ATP-bd"/>
</dbReference>
<dbReference type="Pfam" id="PF00005">
    <property type="entry name" value="ABC_tran"/>
    <property type="match status" value="1"/>
</dbReference>
<evidence type="ECO:0000256" key="3">
    <source>
        <dbReference type="ARBA" id="ARBA00022840"/>
    </source>
</evidence>
<evidence type="ECO:0000313" key="6">
    <source>
        <dbReference type="Proteomes" id="UP000032875"/>
    </source>
</evidence>
<dbReference type="Gene3D" id="3.40.50.300">
    <property type="entry name" value="P-loop containing nucleotide triphosphate hydrolases"/>
    <property type="match status" value="1"/>
</dbReference>
<dbReference type="FunFam" id="3.40.50.300:FF:000032">
    <property type="entry name" value="Export ABC transporter ATP-binding protein"/>
    <property type="match status" value="1"/>
</dbReference>
<dbReference type="Proteomes" id="UP000032875">
    <property type="component" value="Unassembled WGS sequence"/>
</dbReference>
<keyword evidence="1" id="KW-0813">Transport</keyword>
<dbReference type="RefSeq" id="WP_004129498.1">
    <property type="nucleotide sequence ID" value="NZ_ADES01000025.1"/>
</dbReference>
<dbReference type="GO" id="GO:0098796">
    <property type="term" value="C:membrane protein complex"/>
    <property type="evidence" value="ECO:0007669"/>
    <property type="project" value="UniProtKB-ARBA"/>
</dbReference>